<proteinExistence type="predicted"/>
<dbReference type="PANTHER" id="PTHR46667">
    <property type="entry name" value="OS05G0182700 PROTEIN"/>
    <property type="match status" value="1"/>
</dbReference>
<sequence>MALQMAPSSSKVLILVGAGLASSVVLNGGPLSAVIAQLQEVLKGVDDQVKISTAGYDTAVIAAQVRQLAQEIRELTLSRPMTIYNESSSRGGLASYLLPAAAIGAVGYCYMRWKDLSFSDVMFATKKNMANAVASVSKQLENVHETLASTKRHLTKRLEGLDLKVEEQNELGKHISNDEMGGKECNVAEGGRLANCVTHVIRVETERGRIVEDFWLETILFGLERESSLLREEHSSGHKHMGAYTSSNGHGISWFCGPGCLESIDVVNAVKSDLSQIGCDVEFIHQMMSGLEEKLKLVEGNQDVTNSGILYLCKLADDLNNEPNGRVYKGLAELTMTLEEKTPKGLQFIAETPDTIENSAIITKKVGLNFSDEKLSVSKSRVHRAYPVGISVSKGISDLV</sequence>
<dbReference type="Pfam" id="PF07889">
    <property type="entry name" value="DUF1664"/>
    <property type="match status" value="1"/>
</dbReference>
<accession>A0AAV0ZJ61</accession>
<name>A0AAV0ZJ61_VICFA</name>
<dbReference type="EMBL" id="OX451737">
    <property type="protein sequence ID" value="CAI8597921.1"/>
    <property type="molecule type" value="Genomic_DNA"/>
</dbReference>
<dbReference type="PANTHER" id="PTHR46667:SF1">
    <property type="entry name" value="OS09G0482740 PROTEIN"/>
    <property type="match status" value="1"/>
</dbReference>
<keyword evidence="1" id="KW-0732">Signal</keyword>
<evidence type="ECO:0000256" key="1">
    <source>
        <dbReference type="SAM" id="SignalP"/>
    </source>
</evidence>
<dbReference type="InterPro" id="IPR012458">
    <property type="entry name" value="DUF1664"/>
</dbReference>
<dbReference type="AlphaFoldDB" id="A0AAV0ZJ61"/>
<protein>
    <recommendedName>
        <fullName evidence="2">DUF1664 domain-containing protein</fullName>
    </recommendedName>
</protein>
<evidence type="ECO:0000313" key="3">
    <source>
        <dbReference type="EMBL" id="CAI8597921.1"/>
    </source>
</evidence>
<gene>
    <name evidence="3" type="ORF">VFH_II103800</name>
</gene>
<feature type="domain" description="DUF1664" evidence="2">
    <location>
        <begin position="91"/>
        <end position="178"/>
    </location>
</feature>
<organism evidence="3 4">
    <name type="scientific">Vicia faba</name>
    <name type="common">Broad bean</name>
    <name type="synonym">Faba vulgaris</name>
    <dbReference type="NCBI Taxonomy" id="3906"/>
    <lineage>
        <taxon>Eukaryota</taxon>
        <taxon>Viridiplantae</taxon>
        <taxon>Streptophyta</taxon>
        <taxon>Embryophyta</taxon>
        <taxon>Tracheophyta</taxon>
        <taxon>Spermatophyta</taxon>
        <taxon>Magnoliopsida</taxon>
        <taxon>eudicotyledons</taxon>
        <taxon>Gunneridae</taxon>
        <taxon>Pentapetalae</taxon>
        <taxon>rosids</taxon>
        <taxon>fabids</taxon>
        <taxon>Fabales</taxon>
        <taxon>Fabaceae</taxon>
        <taxon>Papilionoideae</taxon>
        <taxon>50 kb inversion clade</taxon>
        <taxon>NPAAA clade</taxon>
        <taxon>Hologalegina</taxon>
        <taxon>IRL clade</taxon>
        <taxon>Fabeae</taxon>
        <taxon>Vicia</taxon>
    </lineage>
</organism>
<keyword evidence="4" id="KW-1185">Reference proteome</keyword>
<evidence type="ECO:0000313" key="4">
    <source>
        <dbReference type="Proteomes" id="UP001157006"/>
    </source>
</evidence>
<feature type="signal peptide" evidence="1">
    <location>
        <begin position="1"/>
        <end position="21"/>
    </location>
</feature>
<feature type="chain" id="PRO_5043561389" description="DUF1664 domain-containing protein" evidence="1">
    <location>
        <begin position="22"/>
        <end position="400"/>
    </location>
</feature>
<reference evidence="3 4" key="1">
    <citation type="submission" date="2023-01" db="EMBL/GenBank/DDBJ databases">
        <authorList>
            <person name="Kreplak J."/>
        </authorList>
    </citation>
    <scope>NUCLEOTIDE SEQUENCE [LARGE SCALE GENOMIC DNA]</scope>
</reference>
<dbReference type="Proteomes" id="UP001157006">
    <property type="component" value="Chromosome 2"/>
</dbReference>
<evidence type="ECO:0000259" key="2">
    <source>
        <dbReference type="Pfam" id="PF07889"/>
    </source>
</evidence>